<dbReference type="AlphaFoldDB" id="A0AAV9PQR3"/>
<reference evidence="11 12" key="1">
    <citation type="submission" date="2023-08" db="EMBL/GenBank/DDBJ databases">
        <title>Black Yeasts Isolated from many extreme environments.</title>
        <authorList>
            <person name="Coleine C."/>
            <person name="Stajich J.E."/>
            <person name="Selbmann L."/>
        </authorList>
    </citation>
    <scope>NUCLEOTIDE SEQUENCE [LARGE SCALE GENOMIC DNA]</scope>
    <source>
        <strain evidence="11 12">CCFEE 5935</strain>
    </source>
</reference>
<organism evidence="11 12">
    <name type="scientific">Saxophila tyrrhenica</name>
    <dbReference type="NCBI Taxonomy" id="1690608"/>
    <lineage>
        <taxon>Eukaryota</taxon>
        <taxon>Fungi</taxon>
        <taxon>Dikarya</taxon>
        <taxon>Ascomycota</taxon>
        <taxon>Pezizomycotina</taxon>
        <taxon>Dothideomycetes</taxon>
        <taxon>Dothideomycetidae</taxon>
        <taxon>Mycosphaerellales</taxon>
        <taxon>Extremaceae</taxon>
        <taxon>Saxophila</taxon>
    </lineage>
</organism>
<dbReference type="SUPFAM" id="SSF81324">
    <property type="entry name" value="Voltage-gated potassium channels"/>
    <property type="match status" value="2"/>
</dbReference>
<feature type="transmembrane region" description="Helical" evidence="9">
    <location>
        <begin position="479"/>
        <end position="500"/>
    </location>
</feature>
<keyword evidence="3 9" id="KW-0812">Transmembrane</keyword>
<evidence type="ECO:0000313" key="12">
    <source>
        <dbReference type="Proteomes" id="UP001337655"/>
    </source>
</evidence>
<evidence type="ECO:0000256" key="9">
    <source>
        <dbReference type="SAM" id="Phobius"/>
    </source>
</evidence>
<feature type="transmembrane region" description="Helical" evidence="9">
    <location>
        <begin position="512"/>
        <end position="529"/>
    </location>
</feature>
<keyword evidence="7 11" id="KW-0407">Ion channel</keyword>
<evidence type="ECO:0000256" key="3">
    <source>
        <dbReference type="ARBA" id="ARBA00022692"/>
    </source>
</evidence>
<feature type="transmembrane region" description="Helical" evidence="9">
    <location>
        <begin position="159"/>
        <end position="180"/>
    </location>
</feature>
<feature type="domain" description="Potassium channel" evidence="10">
    <location>
        <begin position="490"/>
        <end position="564"/>
    </location>
</feature>
<dbReference type="GO" id="GO:0022841">
    <property type="term" value="F:potassium ion leak channel activity"/>
    <property type="evidence" value="ECO:0007669"/>
    <property type="project" value="TreeGrafter"/>
</dbReference>
<feature type="transmembrane region" description="Helical" evidence="9">
    <location>
        <begin position="270"/>
        <end position="291"/>
    </location>
</feature>
<keyword evidence="4 9" id="KW-1133">Transmembrane helix</keyword>
<name>A0AAV9PQR3_9PEZI</name>
<evidence type="ECO:0000256" key="6">
    <source>
        <dbReference type="ARBA" id="ARBA00023136"/>
    </source>
</evidence>
<keyword evidence="2" id="KW-0813">Transport</keyword>
<feature type="compositionally biased region" description="Basic and acidic residues" evidence="8">
    <location>
        <begin position="39"/>
        <end position="48"/>
    </location>
</feature>
<feature type="transmembrane region" description="Helical" evidence="9">
    <location>
        <begin position="332"/>
        <end position="352"/>
    </location>
</feature>
<dbReference type="GO" id="GO:0005886">
    <property type="term" value="C:plasma membrane"/>
    <property type="evidence" value="ECO:0007669"/>
    <property type="project" value="TreeGrafter"/>
</dbReference>
<evidence type="ECO:0000259" key="10">
    <source>
        <dbReference type="Pfam" id="PF07885"/>
    </source>
</evidence>
<feature type="domain" description="Potassium channel" evidence="10">
    <location>
        <begin position="276"/>
        <end position="357"/>
    </location>
</feature>
<dbReference type="FunFam" id="1.10.287.70:FF:000182">
    <property type="entry name" value="Outward-rectifier potassium channel TOK1"/>
    <property type="match status" value="1"/>
</dbReference>
<evidence type="ECO:0000256" key="5">
    <source>
        <dbReference type="ARBA" id="ARBA00023065"/>
    </source>
</evidence>
<dbReference type="RefSeq" id="XP_064664453.1">
    <property type="nucleotide sequence ID" value="XM_064798219.1"/>
</dbReference>
<dbReference type="Proteomes" id="UP001337655">
    <property type="component" value="Unassembled WGS sequence"/>
</dbReference>
<dbReference type="PANTHER" id="PTHR11003">
    <property type="entry name" value="POTASSIUM CHANNEL, SUBFAMILY K"/>
    <property type="match status" value="1"/>
</dbReference>
<dbReference type="EMBL" id="JAVRRT010000001">
    <property type="protein sequence ID" value="KAK5175815.1"/>
    <property type="molecule type" value="Genomic_DNA"/>
</dbReference>
<dbReference type="GO" id="GO:0030322">
    <property type="term" value="P:stabilization of membrane potential"/>
    <property type="evidence" value="ECO:0007669"/>
    <property type="project" value="TreeGrafter"/>
</dbReference>
<keyword evidence="12" id="KW-1185">Reference proteome</keyword>
<accession>A0AAV9PQR3</accession>
<evidence type="ECO:0000256" key="7">
    <source>
        <dbReference type="ARBA" id="ARBA00023303"/>
    </source>
</evidence>
<evidence type="ECO:0000313" key="11">
    <source>
        <dbReference type="EMBL" id="KAK5175815.1"/>
    </source>
</evidence>
<protein>
    <submittedName>
        <fullName evidence="11">Potassium channel</fullName>
    </submittedName>
</protein>
<comment type="caution">
    <text evidence="11">The sequence shown here is derived from an EMBL/GenBank/DDBJ whole genome shotgun (WGS) entry which is preliminary data.</text>
</comment>
<keyword evidence="6 9" id="KW-0472">Membrane</keyword>
<evidence type="ECO:0000256" key="4">
    <source>
        <dbReference type="ARBA" id="ARBA00022989"/>
    </source>
</evidence>
<comment type="subcellular location">
    <subcellularLocation>
        <location evidence="1">Membrane</location>
        <topology evidence="1">Multi-pass membrane protein</topology>
    </subcellularLocation>
</comment>
<evidence type="ECO:0000256" key="1">
    <source>
        <dbReference type="ARBA" id="ARBA00004141"/>
    </source>
</evidence>
<dbReference type="InterPro" id="IPR003280">
    <property type="entry name" value="2pore_dom_K_chnl"/>
</dbReference>
<feature type="compositionally biased region" description="Basic and acidic residues" evidence="8">
    <location>
        <begin position="612"/>
        <end position="622"/>
    </location>
</feature>
<dbReference type="InterPro" id="IPR013099">
    <property type="entry name" value="K_chnl_dom"/>
</dbReference>
<feature type="transmembrane region" description="Helical" evidence="9">
    <location>
        <begin position="227"/>
        <end position="250"/>
    </location>
</feature>
<feature type="transmembrane region" description="Helical" evidence="9">
    <location>
        <begin position="187"/>
        <end position="207"/>
    </location>
</feature>
<feature type="transmembrane region" description="Helical" evidence="9">
    <location>
        <begin position="87"/>
        <end position="114"/>
    </location>
</feature>
<gene>
    <name evidence="11" type="primary">TOK1</name>
    <name evidence="11" type="ORF">LTR77_000955</name>
</gene>
<feature type="region of interest" description="Disordered" evidence="8">
    <location>
        <begin position="737"/>
        <end position="762"/>
    </location>
</feature>
<evidence type="ECO:0000256" key="2">
    <source>
        <dbReference type="ARBA" id="ARBA00022448"/>
    </source>
</evidence>
<dbReference type="PANTHER" id="PTHR11003:SF342">
    <property type="entry name" value="OUTWARD-RECTIFIER POTASSIUM CHANNEL TOK1"/>
    <property type="match status" value="1"/>
</dbReference>
<dbReference type="GeneID" id="89922304"/>
<keyword evidence="5" id="KW-0406">Ion transport</keyword>
<feature type="region of interest" description="Disordered" evidence="8">
    <location>
        <begin position="1"/>
        <end position="60"/>
    </location>
</feature>
<dbReference type="Gene3D" id="1.10.287.70">
    <property type="match status" value="2"/>
</dbReference>
<evidence type="ECO:0000256" key="8">
    <source>
        <dbReference type="SAM" id="MobiDB-lite"/>
    </source>
</evidence>
<feature type="transmembrane region" description="Helical" evidence="9">
    <location>
        <begin position="541"/>
        <end position="560"/>
    </location>
</feature>
<dbReference type="Pfam" id="PF07885">
    <property type="entry name" value="Ion_trans_2"/>
    <property type="match status" value="2"/>
</dbReference>
<sequence>MVEESRSQESSAERTTAALSPIDSTGPNQESGHEWNGTHAHDWFERRPSGKSSRPRSPLVLRRTQTPGRRWWKFGLRPWEDDAEQSWWFASTAIPLLAATIGPLANVLSIAALVTPWRMCLVPGVGSHAEAEQCVFRGPDRPLNPDLNGVYYSDPRWCYYLNVASLVVGFVGNIFLLCNFTQRIRYIIALPVTIASWYIATGILIGITASMELHVSPVRPQQTYSQGFWYAVIAACMYLVCSMLLMVNMLGYFLGHYPQHFQLSDSQRTLILQTMLFFLWLAGGGAIFSYVETTYGDGTFNWSYVNALYFCDVTILTVGFGDLYATSDIARGLLFPYSVGGIIMLGLMVSSISKFATEIGSENIVQRHVEHSRVRTIGRTVTTSLEMERRQTVTDDGRPTISAPISPADQARSRTIRIAENDEGPDDIPRRAKTLKRVASLVSRSSRQRKPKLILLREEKDRFDAMRKIQHDTSKFKRWYALFLSVTAFAILWCGGAVVFWRAEHAGQGLSYFQALYFCYVSLLTIGYGDLAPQSNPGRPFFVFWSLIAIPTMTILVSDLGETVINKFKHGTFALADFTVLPQKGVWRAILDKHPWMLDWLQQRKEKKQAKRRLEEDFRTGPEPDTGPSAPTIEQLAKDEPSNDELARRLAKYIRQTANDLKDGRHKRYTYEEWVEFTQLIKFTASKDGTENEDEDDELIDWDWIGEDSPMMARKSEPEFVLDRLCESMQRYIRQMATPAGEPELKQPPAQIQRSMDEPAPS</sequence>
<feature type="region of interest" description="Disordered" evidence="8">
    <location>
        <begin position="611"/>
        <end position="644"/>
    </location>
</feature>
<proteinExistence type="predicted"/>
<feature type="compositionally biased region" description="Low complexity" evidence="8">
    <location>
        <begin position="50"/>
        <end position="60"/>
    </location>
</feature>
<dbReference type="GO" id="GO:0015271">
    <property type="term" value="F:outward rectifier potassium channel activity"/>
    <property type="evidence" value="ECO:0007669"/>
    <property type="project" value="TreeGrafter"/>
</dbReference>